<dbReference type="EMBL" id="WBJZ01000005">
    <property type="protein sequence ID" value="KAB1659680.1"/>
    <property type="molecule type" value="Genomic_DNA"/>
</dbReference>
<proteinExistence type="predicted"/>
<dbReference type="RefSeq" id="WP_158039844.1">
    <property type="nucleotide sequence ID" value="NZ_JACCFV010000001.1"/>
</dbReference>
<comment type="caution">
    <text evidence="2">The sequence shown here is derived from an EMBL/GenBank/DDBJ whole genome shotgun (WGS) entry which is preliminary data.</text>
</comment>
<protein>
    <submittedName>
        <fullName evidence="2">Helix-turn-helix domain-containing protein</fullName>
    </submittedName>
</protein>
<dbReference type="GO" id="GO:0003677">
    <property type="term" value="F:DNA binding"/>
    <property type="evidence" value="ECO:0007669"/>
    <property type="project" value="InterPro"/>
</dbReference>
<dbReference type="NCBIfam" id="TIGR01764">
    <property type="entry name" value="excise"/>
    <property type="match status" value="1"/>
</dbReference>
<name>A0A7J5BZ95_9MICO</name>
<accession>A0A7J5BZ95</accession>
<organism evidence="2 3">
    <name type="scientific">Pseudoclavibacter chungangensis</name>
    <dbReference type="NCBI Taxonomy" id="587635"/>
    <lineage>
        <taxon>Bacteria</taxon>
        <taxon>Bacillati</taxon>
        <taxon>Actinomycetota</taxon>
        <taxon>Actinomycetes</taxon>
        <taxon>Micrococcales</taxon>
        <taxon>Microbacteriaceae</taxon>
        <taxon>Pseudoclavibacter</taxon>
    </lineage>
</organism>
<dbReference type="InterPro" id="IPR041657">
    <property type="entry name" value="HTH_17"/>
</dbReference>
<keyword evidence="3" id="KW-1185">Reference proteome</keyword>
<dbReference type="AlphaFoldDB" id="A0A7J5BZ95"/>
<reference evidence="2 3" key="1">
    <citation type="submission" date="2019-09" db="EMBL/GenBank/DDBJ databases">
        <title>Phylogeny of genus Pseudoclavibacter and closely related genus.</title>
        <authorList>
            <person name="Li Y."/>
        </authorList>
    </citation>
    <scope>NUCLEOTIDE SEQUENCE [LARGE SCALE GENOMIC DNA]</scope>
    <source>
        <strain evidence="2 3">DSM 23821</strain>
    </source>
</reference>
<dbReference type="Pfam" id="PF12728">
    <property type="entry name" value="HTH_17"/>
    <property type="match status" value="1"/>
</dbReference>
<evidence type="ECO:0000313" key="2">
    <source>
        <dbReference type="EMBL" id="KAB1659680.1"/>
    </source>
</evidence>
<feature type="domain" description="Helix-turn-helix" evidence="1">
    <location>
        <begin position="54"/>
        <end position="101"/>
    </location>
</feature>
<sequence>MSSIDTSRVPIEQFDQLEDAAAEISPEMLDLVHALTVSVRAGAQISAFALTDIYTPSEAAERLGMSRTHIYKLLDRGVIGHDRVGRDRRIPGVEIAKFETQRQQERRELAEKFAHRQRIENDALDELADLL</sequence>
<dbReference type="Proteomes" id="UP000467240">
    <property type="component" value="Unassembled WGS sequence"/>
</dbReference>
<dbReference type="OrthoDB" id="26212at2"/>
<gene>
    <name evidence="2" type="ORF">F8O01_05335</name>
</gene>
<dbReference type="InterPro" id="IPR010093">
    <property type="entry name" value="SinI_DNA-bd"/>
</dbReference>
<evidence type="ECO:0000313" key="3">
    <source>
        <dbReference type="Proteomes" id="UP000467240"/>
    </source>
</evidence>
<evidence type="ECO:0000259" key="1">
    <source>
        <dbReference type="Pfam" id="PF12728"/>
    </source>
</evidence>